<keyword evidence="6" id="KW-0378">Hydrolase</keyword>
<evidence type="ECO:0000259" key="8">
    <source>
        <dbReference type="PROSITE" id="PS50106"/>
    </source>
</evidence>
<dbReference type="InterPro" id="IPR001478">
    <property type="entry name" value="PDZ"/>
</dbReference>
<evidence type="ECO:0000313" key="9">
    <source>
        <dbReference type="EMBL" id="ODQ60539.1"/>
    </source>
</evidence>
<dbReference type="GO" id="GO:0004252">
    <property type="term" value="F:serine-type endopeptidase activity"/>
    <property type="evidence" value="ECO:0007669"/>
    <property type="project" value="EnsemblFungi"/>
</dbReference>
<dbReference type="GO" id="GO:0006629">
    <property type="term" value="P:lipid metabolic process"/>
    <property type="evidence" value="ECO:0007669"/>
    <property type="project" value="EnsemblFungi"/>
</dbReference>
<keyword evidence="10" id="KW-1185">Reference proteome</keyword>
<dbReference type="PANTHER" id="PTHR46366">
    <property type="entry name" value="PRO-APOPTOTIC SERINE PROTEASE NMA111"/>
    <property type="match status" value="1"/>
</dbReference>
<dbReference type="Pfam" id="PF12812">
    <property type="entry name" value="PDZ_1"/>
    <property type="match status" value="2"/>
</dbReference>
<dbReference type="STRING" id="683960.A0A1E3P4Z8"/>
<feature type="compositionally biased region" description="Low complexity" evidence="7">
    <location>
        <begin position="1"/>
        <end position="16"/>
    </location>
</feature>
<dbReference type="InterPro" id="IPR043504">
    <property type="entry name" value="Peptidase_S1_PA_chymotrypsin"/>
</dbReference>
<dbReference type="SUPFAM" id="SSF50156">
    <property type="entry name" value="PDZ domain-like"/>
    <property type="match status" value="3"/>
</dbReference>
<reference evidence="9 10" key="1">
    <citation type="journal article" date="2016" name="Proc. Natl. Acad. Sci. U.S.A.">
        <title>Comparative genomics of biotechnologically important yeasts.</title>
        <authorList>
            <person name="Riley R."/>
            <person name="Haridas S."/>
            <person name="Wolfe K.H."/>
            <person name="Lopes M.R."/>
            <person name="Hittinger C.T."/>
            <person name="Goeker M."/>
            <person name="Salamov A.A."/>
            <person name="Wisecaver J.H."/>
            <person name="Long T.M."/>
            <person name="Calvey C.H."/>
            <person name="Aerts A.L."/>
            <person name="Barry K.W."/>
            <person name="Choi C."/>
            <person name="Clum A."/>
            <person name="Coughlan A.Y."/>
            <person name="Deshpande S."/>
            <person name="Douglass A.P."/>
            <person name="Hanson S.J."/>
            <person name="Klenk H.-P."/>
            <person name="LaButti K.M."/>
            <person name="Lapidus A."/>
            <person name="Lindquist E.A."/>
            <person name="Lipzen A.M."/>
            <person name="Meier-Kolthoff J.P."/>
            <person name="Ohm R.A."/>
            <person name="Otillar R.P."/>
            <person name="Pangilinan J.L."/>
            <person name="Peng Y."/>
            <person name="Rokas A."/>
            <person name="Rosa C.A."/>
            <person name="Scheuner C."/>
            <person name="Sibirny A.A."/>
            <person name="Slot J.C."/>
            <person name="Stielow J.B."/>
            <person name="Sun H."/>
            <person name="Kurtzman C.P."/>
            <person name="Blackwell M."/>
            <person name="Grigoriev I.V."/>
            <person name="Jeffries T.W."/>
        </authorList>
    </citation>
    <scope>NUCLEOTIDE SEQUENCE [LARGE SCALE GENOMIC DNA]</scope>
    <source>
        <strain evidence="10">ATCC 58044 / CBS 1984 / NCYC 433 / NRRL Y-366-8</strain>
    </source>
</reference>
<dbReference type="PANTHER" id="PTHR46366:SF8">
    <property type="entry name" value="PRO-APOPTOTIC SERINE PROTEASE NMA111"/>
    <property type="match status" value="1"/>
</dbReference>
<dbReference type="InterPro" id="IPR025926">
    <property type="entry name" value="PDZ-like_dom"/>
</dbReference>
<dbReference type="AlphaFoldDB" id="A0A1E3P4Z8"/>
<dbReference type="Pfam" id="PF13365">
    <property type="entry name" value="Trypsin_2"/>
    <property type="match status" value="1"/>
</dbReference>
<dbReference type="InterPro" id="IPR001940">
    <property type="entry name" value="Peptidase_S1C"/>
</dbReference>
<evidence type="ECO:0000256" key="1">
    <source>
        <dbReference type="ARBA" id="ARBA00010541"/>
    </source>
</evidence>
<dbReference type="InterPro" id="IPR009003">
    <property type="entry name" value="Peptidase_S1_PA"/>
</dbReference>
<sequence length="983" mass="109006">MSLKRNLSSGNLNGSNQNKRLNNLPVQENGQDDEISVDQDISIDSPGSSDTFTDGKWHDTISKVVKSVVSIHFAQTASFDCDPAIVSEATGFVVDAERGIILTNRHVVGAGPFWGYAIFDNHEEAVVKPIYRDPVHDFGFLKFDPSSIKYMKVQSLELRPELAKVGCEIRVVGNDAGEKLSILAGFISRIDRNAPEYGGLTYNDFNTEYIQAAASASGGSSGSPVVDVNGYAVALQAGGSTEASTDFFLPVYRVLRALKCIQSQTPVTRGTIQVQWMLRPFEECRRLGLSDESEKKAREKFPEIIGLLVAEVILPEGPADGKIKEGDTLISINGIDISNFIKVDEILDASVEKEIEIILQRGGENVVVNCTVGDLHAISPNRYLEVAGASFNDMSYQMARIYAIPVRGVFINNATGSFFLDKTETTGWVVDSVNDHDITNLENFIEVMKTIPDRSRVAMGFRHISDLHSPHNSTIYVDRHWCTSFRLATRNDETGLWDYQELGDPLPALPPTPRSVKFIDIPMEQPGCAQLSKSLVLVTSTIHIPVDAFPAIRKRQHGLVIDAEKGLVIVSRNVVPHDCLDVHIVVADSLIIPASVEFLHPTQNFAVIKYDPSLIQTEVLTPKFSETPLKRGDKAFFIGYNYNSRVVTSETKVTDIASINVPRNVLSPRYRGSNLESVAFDTNLCTQCGSGVLADADGTIRALWLSFLGEGGKDSDVVYKMGIDITEFNTFIKDFREGRVPKVKIVDAEFFGLSLVQARIRGVSDEWIKQVENSGKDRLQFLAVSRVSVPEAGEPKTNFETGDIVLSIDGKPVYGITDITAQSTKDKLAFKIVRKRQELEIEVPTVEIKPTNHLVFWCGAVLQAPHHAVRQSMMNLPSQVYVTNRMHGSPARHYGISSTNFITHVNGIPTPTLEEFVKVVRQIGDNTYCKLRLVSFDNIPFAISIKTNYHYFPTGELKRDSNLSKWLDIEYNEENKETKVTHI</sequence>
<keyword evidence="4" id="KW-0053">Apoptosis</keyword>
<evidence type="ECO:0000256" key="6">
    <source>
        <dbReference type="ARBA" id="ARBA00022825"/>
    </source>
</evidence>
<dbReference type="Pfam" id="PF00595">
    <property type="entry name" value="PDZ"/>
    <property type="match status" value="1"/>
</dbReference>
<dbReference type="Gene3D" id="2.40.10.10">
    <property type="entry name" value="Trypsin-like serine proteases"/>
    <property type="match status" value="2"/>
</dbReference>
<accession>A0A1E3P4Z8</accession>
<feature type="region of interest" description="Disordered" evidence="7">
    <location>
        <begin position="1"/>
        <end position="26"/>
    </location>
</feature>
<dbReference type="InterPro" id="IPR036034">
    <property type="entry name" value="PDZ_sf"/>
</dbReference>
<evidence type="ECO:0000256" key="2">
    <source>
        <dbReference type="ARBA" id="ARBA00020338"/>
    </source>
</evidence>
<dbReference type="RefSeq" id="XP_019039746.1">
    <property type="nucleotide sequence ID" value="XM_019185464.1"/>
</dbReference>
<dbReference type="Gene3D" id="2.30.42.10">
    <property type="match status" value="1"/>
</dbReference>
<keyword evidence="6" id="KW-0720">Serine protease</keyword>
<dbReference type="GO" id="GO:0006915">
    <property type="term" value="P:apoptotic process"/>
    <property type="evidence" value="ECO:0007669"/>
    <property type="project" value="UniProtKB-KW"/>
</dbReference>
<feature type="compositionally biased region" description="Polar residues" evidence="7">
    <location>
        <begin position="17"/>
        <end position="26"/>
    </location>
</feature>
<dbReference type="GO" id="GO:0005634">
    <property type="term" value="C:nucleus"/>
    <property type="evidence" value="ECO:0007669"/>
    <property type="project" value="EnsemblFungi"/>
</dbReference>
<dbReference type="GO" id="GO:0034605">
    <property type="term" value="P:cellular response to heat"/>
    <property type="evidence" value="ECO:0007669"/>
    <property type="project" value="EnsemblFungi"/>
</dbReference>
<evidence type="ECO:0000256" key="5">
    <source>
        <dbReference type="ARBA" id="ARBA00022737"/>
    </source>
</evidence>
<dbReference type="OrthoDB" id="4217619at2759"/>
<dbReference type="SMART" id="SM00228">
    <property type="entry name" value="PDZ"/>
    <property type="match status" value="3"/>
</dbReference>
<organism evidence="9 10">
    <name type="scientific">Wickerhamomyces anomalus (strain ATCC 58044 / CBS 1984 / NCYC 433 / NRRL Y-366-8)</name>
    <name type="common">Yeast</name>
    <name type="synonym">Hansenula anomala</name>
    <dbReference type="NCBI Taxonomy" id="683960"/>
    <lineage>
        <taxon>Eukaryota</taxon>
        <taxon>Fungi</taxon>
        <taxon>Dikarya</taxon>
        <taxon>Ascomycota</taxon>
        <taxon>Saccharomycotina</taxon>
        <taxon>Saccharomycetes</taxon>
        <taxon>Phaffomycetales</taxon>
        <taxon>Wickerhamomycetaceae</taxon>
        <taxon>Wickerhamomyces</taxon>
    </lineage>
</organism>
<name>A0A1E3P4Z8_WICAA</name>
<comment type="similarity">
    <text evidence="1">Belongs to the peptidase S1C family.</text>
</comment>
<dbReference type="CDD" id="cd06719">
    <property type="entry name" value="PDZ2-4_Nma111p-like"/>
    <property type="match status" value="2"/>
</dbReference>
<evidence type="ECO:0000256" key="4">
    <source>
        <dbReference type="ARBA" id="ARBA00022703"/>
    </source>
</evidence>
<dbReference type="PRINTS" id="PR00834">
    <property type="entry name" value="PROTEASES2C"/>
</dbReference>
<gene>
    <name evidence="9" type="ORF">WICANDRAFT_82938</name>
</gene>
<keyword evidence="5" id="KW-0677">Repeat</keyword>
<evidence type="ECO:0000313" key="10">
    <source>
        <dbReference type="Proteomes" id="UP000094112"/>
    </source>
</evidence>
<dbReference type="EMBL" id="KV454209">
    <property type="protein sequence ID" value="ODQ60539.1"/>
    <property type="molecule type" value="Genomic_DNA"/>
</dbReference>
<feature type="domain" description="PDZ" evidence="8">
    <location>
        <begin position="271"/>
        <end position="339"/>
    </location>
</feature>
<proteinExistence type="inferred from homology"/>
<protein>
    <recommendedName>
        <fullName evidence="2">Pro-apoptotic serine protease NMA111</fullName>
    </recommendedName>
    <alternativeName>
        <fullName evidence="3">Pro-apoptotic serine protease nma111</fullName>
    </alternativeName>
</protein>
<dbReference type="GeneID" id="30202710"/>
<evidence type="ECO:0000256" key="7">
    <source>
        <dbReference type="SAM" id="MobiDB-lite"/>
    </source>
</evidence>
<dbReference type="Proteomes" id="UP000094112">
    <property type="component" value="Unassembled WGS sequence"/>
</dbReference>
<dbReference type="GO" id="GO:0120174">
    <property type="term" value="P:stress-induced homeostatically regulated protein degradation pathway"/>
    <property type="evidence" value="ECO:0007669"/>
    <property type="project" value="EnsemblFungi"/>
</dbReference>
<evidence type="ECO:0000256" key="3">
    <source>
        <dbReference type="ARBA" id="ARBA00021524"/>
    </source>
</evidence>
<dbReference type="PROSITE" id="PS50106">
    <property type="entry name" value="PDZ"/>
    <property type="match status" value="1"/>
</dbReference>
<dbReference type="CDD" id="cd06786">
    <property type="entry name" value="cpPDZ1_ScNma111-like"/>
    <property type="match status" value="1"/>
</dbReference>
<keyword evidence="6" id="KW-0645">Protease</keyword>
<dbReference type="SUPFAM" id="SSF50494">
    <property type="entry name" value="Trypsin-like serine proteases"/>
    <property type="match status" value="2"/>
</dbReference>